<dbReference type="EMBL" id="JBEDUW010000001">
    <property type="protein sequence ID" value="KAK9949122.1"/>
    <property type="molecule type" value="Genomic_DNA"/>
</dbReference>
<name>A0AAW1YKF5_RUBAR</name>
<protein>
    <submittedName>
        <fullName evidence="1">Uncharacterized protein</fullName>
    </submittedName>
</protein>
<sequence length="231" mass="25260">MQSVRVVMETRHIVEILLRLTLQPEPGRDGRLLTLDPVSDIASTSTVLQQIHSNGEIQGNFLNLWCSVNCQLSNQLINMTFYIASYSTVLQQIPTRRLLDISSAPQEAMHHMLLNFDPLSNIAASTSTVLPQIHSNGDIQEVGSSSRRLPSPLGYSNYEGSDDQPQINCEQLATTSSNGPYFKVRKIVLRLAIHGDKCKSKALKVAARIDGGNSTPILGVKELVPLDGAIG</sequence>
<accession>A0AAW1YKF5</accession>
<comment type="caution">
    <text evidence="1">The sequence shown here is derived from an EMBL/GenBank/DDBJ whole genome shotgun (WGS) entry which is preliminary data.</text>
</comment>
<reference evidence="1 2" key="1">
    <citation type="journal article" date="2023" name="G3 (Bethesda)">
        <title>A chromosome-length genome assembly and annotation of blackberry (Rubus argutus, cv. 'Hillquist').</title>
        <authorList>
            <person name="Bruna T."/>
            <person name="Aryal R."/>
            <person name="Dudchenko O."/>
            <person name="Sargent D.J."/>
            <person name="Mead D."/>
            <person name="Buti M."/>
            <person name="Cavallini A."/>
            <person name="Hytonen T."/>
            <person name="Andres J."/>
            <person name="Pham M."/>
            <person name="Weisz D."/>
            <person name="Mascagni F."/>
            <person name="Usai G."/>
            <person name="Natali L."/>
            <person name="Bassil N."/>
            <person name="Fernandez G.E."/>
            <person name="Lomsadze A."/>
            <person name="Armour M."/>
            <person name="Olukolu B."/>
            <person name="Poorten T."/>
            <person name="Britton C."/>
            <person name="Davik J."/>
            <person name="Ashrafi H."/>
            <person name="Aiden E.L."/>
            <person name="Borodovsky M."/>
            <person name="Worthington M."/>
        </authorList>
    </citation>
    <scope>NUCLEOTIDE SEQUENCE [LARGE SCALE GENOMIC DNA]</scope>
    <source>
        <strain evidence="1">PI 553951</strain>
    </source>
</reference>
<evidence type="ECO:0000313" key="1">
    <source>
        <dbReference type="EMBL" id="KAK9949122.1"/>
    </source>
</evidence>
<dbReference type="AlphaFoldDB" id="A0AAW1YKF5"/>
<keyword evidence="2" id="KW-1185">Reference proteome</keyword>
<evidence type="ECO:0000313" key="2">
    <source>
        <dbReference type="Proteomes" id="UP001457282"/>
    </source>
</evidence>
<gene>
    <name evidence="1" type="ORF">M0R45_004662</name>
</gene>
<dbReference type="Proteomes" id="UP001457282">
    <property type="component" value="Unassembled WGS sequence"/>
</dbReference>
<organism evidence="1 2">
    <name type="scientific">Rubus argutus</name>
    <name type="common">Southern blackberry</name>
    <dbReference type="NCBI Taxonomy" id="59490"/>
    <lineage>
        <taxon>Eukaryota</taxon>
        <taxon>Viridiplantae</taxon>
        <taxon>Streptophyta</taxon>
        <taxon>Embryophyta</taxon>
        <taxon>Tracheophyta</taxon>
        <taxon>Spermatophyta</taxon>
        <taxon>Magnoliopsida</taxon>
        <taxon>eudicotyledons</taxon>
        <taxon>Gunneridae</taxon>
        <taxon>Pentapetalae</taxon>
        <taxon>rosids</taxon>
        <taxon>fabids</taxon>
        <taxon>Rosales</taxon>
        <taxon>Rosaceae</taxon>
        <taxon>Rosoideae</taxon>
        <taxon>Rosoideae incertae sedis</taxon>
        <taxon>Rubus</taxon>
    </lineage>
</organism>
<proteinExistence type="predicted"/>